<evidence type="ECO:0000313" key="8">
    <source>
        <dbReference type="RefSeq" id="XP_004438097.1"/>
    </source>
</evidence>
<feature type="region of interest" description="Disordered" evidence="5">
    <location>
        <begin position="382"/>
        <end position="423"/>
    </location>
</feature>
<dbReference type="InterPro" id="IPR011011">
    <property type="entry name" value="Znf_FYVE_PHD"/>
</dbReference>
<evidence type="ECO:0000256" key="2">
    <source>
        <dbReference type="ARBA" id="ARBA00022771"/>
    </source>
</evidence>
<evidence type="ECO:0000256" key="4">
    <source>
        <dbReference type="PROSITE-ProRule" id="PRU00146"/>
    </source>
</evidence>
<accession>A0ABM0I149</accession>
<evidence type="ECO:0000256" key="5">
    <source>
        <dbReference type="SAM" id="MobiDB-lite"/>
    </source>
</evidence>
<dbReference type="PANTHER" id="PTHR24102:SF18">
    <property type="entry name" value="PHD FINGER PROTEIN 21B"/>
    <property type="match status" value="1"/>
</dbReference>
<dbReference type="PANTHER" id="PTHR24102">
    <property type="entry name" value="PHD FINGER PROTEIN"/>
    <property type="match status" value="1"/>
</dbReference>
<dbReference type="SUPFAM" id="SSF57903">
    <property type="entry name" value="FYVE/PHD zinc finger"/>
    <property type="match status" value="1"/>
</dbReference>
<feature type="region of interest" description="Disordered" evidence="5">
    <location>
        <begin position="441"/>
        <end position="462"/>
    </location>
</feature>
<feature type="region of interest" description="Disordered" evidence="5">
    <location>
        <begin position="267"/>
        <end position="286"/>
    </location>
</feature>
<dbReference type="InterPro" id="IPR001965">
    <property type="entry name" value="Znf_PHD"/>
</dbReference>
<dbReference type="RefSeq" id="XP_004438097.1">
    <property type="nucleotide sequence ID" value="XM_004438040.2"/>
</dbReference>
<dbReference type="Gene3D" id="3.30.40.10">
    <property type="entry name" value="Zinc/RING finger domain, C3HC4 (zinc finger)"/>
    <property type="match status" value="1"/>
</dbReference>
<evidence type="ECO:0000256" key="1">
    <source>
        <dbReference type="ARBA" id="ARBA00022723"/>
    </source>
</evidence>
<reference evidence="8" key="1">
    <citation type="submission" date="2025-08" db="UniProtKB">
        <authorList>
            <consortium name="RefSeq"/>
        </authorList>
    </citation>
    <scope>IDENTIFICATION</scope>
</reference>
<name>A0ABM0I149_CERSS</name>
<protein>
    <submittedName>
        <fullName evidence="8">PHD finger protein 21B</fullName>
    </submittedName>
</protein>
<feature type="compositionally biased region" description="Basic and acidic residues" evidence="5">
    <location>
        <begin position="411"/>
        <end position="423"/>
    </location>
</feature>
<dbReference type="InterPro" id="IPR013083">
    <property type="entry name" value="Znf_RING/FYVE/PHD"/>
</dbReference>
<keyword evidence="1" id="KW-0479">Metal-binding</keyword>
<gene>
    <name evidence="8" type="primary">LOC101398215</name>
</gene>
<evidence type="ECO:0000259" key="6">
    <source>
        <dbReference type="PROSITE" id="PS50016"/>
    </source>
</evidence>
<dbReference type="Pfam" id="PF00628">
    <property type="entry name" value="PHD"/>
    <property type="match status" value="1"/>
</dbReference>
<evidence type="ECO:0000313" key="7">
    <source>
        <dbReference type="Proteomes" id="UP000694910"/>
    </source>
</evidence>
<keyword evidence="7" id="KW-1185">Reference proteome</keyword>
<dbReference type="InterPro" id="IPR019787">
    <property type="entry name" value="Znf_PHD-finger"/>
</dbReference>
<keyword evidence="2 4" id="KW-0863">Zinc-finger</keyword>
<proteinExistence type="predicted"/>
<dbReference type="PROSITE" id="PS50016">
    <property type="entry name" value="ZF_PHD_2"/>
    <property type="match status" value="1"/>
</dbReference>
<keyword evidence="3" id="KW-0862">Zinc</keyword>
<dbReference type="GeneID" id="101398215"/>
<dbReference type="SMART" id="SM00249">
    <property type="entry name" value="PHD"/>
    <property type="match status" value="1"/>
</dbReference>
<sequence>MGQAPARPPPGVLRRRAVAPREAGAVLPSMRLPRWSLGSQLGSQVVLQLRVPCCAPSPCFQLPVTSSGKVTYSLCAHKQRADRCHVHPAPEPESRVPSWRPDCRNSEDRFWSKCSKSDVKLPKGGRSSDFPVSDEFDQFLGSCRWNHSKCLSVSLCSFNMALWRILVLLVYPPFIPVHGWVASPHSDHLDMTRGIETACGPLPALLPTLSCRVRSACPGAGRRSWLQPRALGTITAVPVTGPQVSSLQRLAGQGVAVLPQVRPKTLIPDSLPVTPGRDRPPKQPPTFQKATVVSIKNPSPALPTANNTVSHVPTPGSQPQALAEPAAITSPLSSAGVAYAIISTAPSNAAITPSTAVSAVSDSIKVQPLLISADSKVIIIQPQVQTQPESTAESRPPTEEPSQGAQATKKKKEDRPPSQENPEKIAFMVALGLVTTEHLEEIQSKRQERKRRSTANPAYSGLLETERKRLAPGCLSTPLFLTARANEEPCRQNEITHDEHCAACRRGANLQPCGTCPGAYHLSCLDPPLKTTPKGVWVCPKCQQKALKKDEGVPWTGMLAIVHSYVTHKTVKEEEKQRLLQRGSELQGEHQQLEERDRRLASAVEKCLELKTSLLARQRGTQSSLDRLRALLRLIQGEQMLQVARTTTSPAPLLAGPWTKPSAAAMHSALQHPQGHN</sequence>
<dbReference type="Proteomes" id="UP000694910">
    <property type="component" value="Unplaced"/>
</dbReference>
<feature type="domain" description="PHD-type" evidence="6">
    <location>
        <begin position="498"/>
        <end position="545"/>
    </location>
</feature>
<organism evidence="7 8">
    <name type="scientific">Ceratotherium simum simum</name>
    <name type="common">Southern white rhinoceros</name>
    <dbReference type="NCBI Taxonomy" id="73337"/>
    <lineage>
        <taxon>Eukaryota</taxon>
        <taxon>Metazoa</taxon>
        <taxon>Chordata</taxon>
        <taxon>Craniata</taxon>
        <taxon>Vertebrata</taxon>
        <taxon>Euteleostomi</taxon>
        <taxon>Mammalia</taxon>
        <taxon>Eutheria</taxon>
        <taxon>Laurasiatheria</taxon>
        <taxon>Perissodactyla</taxon>
        <taxon>Rhinocerotidae</taxon>
        <taxon>Ceratotherium</taxon>
    </lineage>
</organism>
<evidence type="ECO:0000256" key="3">
    <source>
        <dbReference type="ARBA" id="ARBA00022833"/>
    </source>
</evidence>